<evidence type="ECO:0000259" key="1">
    <source>
        <dbReference type="SMART" id="SM00829"/>
    </source>
</evidence>
<gene>
    <name evidence="2" type="ORF">K504DRAFT_379721</name>
</gene>
<name>A0A6G1K8V8_9PLEO</name>
<dbReference type="Pfam" id="PF08240">
    <property type="entry name" value="ADH_N"/>
    <property type="match status" value="1"/>
</dbReference>
<protein>
    <submittedName>
        <fullName evidence="2">Putative zinc-containing alcohol dehydrogenase</fullName>
    </submittedName>
</protein>
<dbReference type="SUPFAM" id="SSF51735">
    <property type="entry name" value="NAD(P)-binding Rossmann-fold domains"/>
    <property type="match status" value="1"/>
</dbReference>
<dbReference type="InterPro" id="IPR013149">
    <property type="entry name" value="ADH-like_C"/>
</dbReference>
<dbReference type="EMBL" id="MU005770">
    <property type="protein sequence ID" value="KAF2709329.1"/>
    <property type="molecule type" value="Genomic_DNA"/>
</dbReference>
<dbReference type="InterPro" id="IPR013154">
    <property type="entry name" value="ADH-like_N"/>
</dbReference>
<dbReference type="GO" id="GO:0016491">
    <property type="term" value="F:oxidoreductase activity"/>
    <property type="evidence" value="ECO:0007669"/>
    <property type="project" value="InterPro"/>
</dbReference>
<dbReference type="Gene3D" id="3.40.50.720">
    <property type="entry name" value="NAD(P)-binding Rossmann-like Domain"/>
    <property type="match status" value="1"/>
</dbReference>
<evidence type="ECO:0000313" key="3">
    <source>
        <dbReference type="Proteomes" id="UP000799428"/>
    </source>
</evidence>
<accession>A0A6G1K8V8</accession>
<dbReference type="PANTHER" id="PTHR45033:SF2">
    <property type="entry name" value="ZINC-TYPE ALCOHOL DEHYDROGENASE-LIKE PROTEIN C1773.06C"/>
    <property type="match status" value="1"/>
</dbReference>
<dbReference type="SMART" id="SM00829">
    <property type="entry name" value="PKS_ER"/>
    <property type="match status" value="1"/>
</dbReference>
<dbReference type="Proteomes" id="UP000799428">
    <property type="component" value="Unassembled WGS sequence"/>
</dbReference>
<organism evidence="2 3">
    <name type="scientific">Pleomassaria siparia CBS 279.74</name>
    <dbReference type="NCBI Taxonomy" id="1314801"/>
    <lineage>
        <taxon>Eukaryota</taxon>
        <taxon>Fungi</taxon>
        <taxon>Dikarya</taxon>
        <taxon>Ascomycota</taxon>
        <taxon>Pezizomycotina</taxon>
        <taxon>Dothideomycetes</taxon>
        <taxon>Pleosporomycetidae</taxon>
        <taxon>Pleosporales</taxon>
        <taxon>Pleomassariaceae</taxon>
        <taxon>Pleomassaria</taxon>
    </lineage>
</organism>
<proteinExistence type="predicted"/>
<dbReference type="AlphaFoldDB" id="A0A6G1K8V8"/>
<keyword evidence="3" id="KW-1185">Reference proteome</keyword>
<reference evidence="2" key="1">
    <citation type="journal article" date="2020" name="Stud. Mycol.">
        <title>101 Dothideomycetes genomes: a test case for predicting lifestyles and emergence of pathogens.</title>
        <authorList>
            <person name="Haridas S."/>
            <person name="Albert R."/>
            <person name="Binder M."/>
            <person name="Bloem J."/>
            <person name="Labutti K."/>
            <person name="Salamov A."/>
            <person name="Andreopoulos B."/>
            <person name="Baker S."/>
            <person name="Barry K."/>
            <person name="Bills G."/>
            <person name="Bluhm B."/>
            <person name="Cannon C."/>
            <person name="Castanera R."/>
            <person name="Culley D."/>
            <person name="Daum C."/>
            <person name="Ezra D."/>
            <person name="Gonzalez J."/>
            <person name="Henrissat B."/>
            <person name="Kuo A."/>
            <person name="Liang C."/>
            <person name="Lipzen A."/>
            <person name="Lutzoni F."/>
            <person name="Magnuson J."/>
            <person name="Mondo S."/>
            <person name="Nolan M."/>
            <person name="Ohm R."/>
            <person name="Pangilinan J."/>
            <person name="Park H.-J."/>
            <person name="Ramirez L."/>
            <person name="Alfaro M."/>
            <person name="Sun H."/>
            <person name="Tritt A."/>
            <person name="Yoshinaga Y."/>
            <person name="Zwiers L.-H."/>
            <person name="Turgeon B."/>
            <person name="Goodwin S."/>
            <person name="Spatafora J."/>
            <person name="Crous P."/>
            <person name="Grigoriev I."/>
        </authorList>
    </citation>
    <scope>NUCLEOTIDE SEQUENCE</scope>
    <source>
        <strain evidence="2">CBS 279.74</strain>
    </source>
</reference>
<dbReference type="OrthoDB" id="3509362at2759"/>
<dbReference type="Gene3D" id="3.90.180.10">
    <property type="entry name" value="Medium-chain alcohol dehydrogenases, catalytic domain"/>
    <property type="match status" value="1"/>
</dbReference>
<dbReference type="SUPFAM" id="SSF50129">
    <property type="entry name" value="GroES-like"/>
    <property type="match status" value="1"/>
</dbReference>
<dbReference type="InterPro" id="IPR020843">
    <property type="entry name" value="ER"/>
</dbReference>
<dbReference type="InterPro" id="IPR011032">
    <property type="entry name" value="GroES-like_sf"/>
</dbReference>
<dbReference type="InterPro" id="IPR036291">
    <property type="entry name" value="NAD(P)-bd_dom_sf"/>
</dbReference>
<feature type="domain" description="Enoyl reductase (ER)" evidence="1">
    <location>
        <begin position="14"/>
        <end position="342"/>
    </location>
</feature>
<evidence type="ECO:0000313" key="2">
    <source>
        <dbReference type="EMBL" id="KAF2709329.1"/>
    </source>
</evidence>
<sequence>MSTQTVFRITLKDGIDGIRAFQEPIPSAGPYEVLVKIHSVALNYRDIAIATSTYILPTRDHVIPISDMAGEVVQVGERVDGLAVGDGVIPPVIASYMYGGFKQGHDDDGYGSVADGMLREYVVLPATALVKLPQSSLGFAQWAAVCGTGSTVWNAFYGNTALKPGDTVLLQGTGGVSMTGLVFAKAAGATTIVTSSSDEKLAFAKSLGAHHTVNYKTHPNWATEVLRITDGQGVDHIIENGGLGTIEQSLECITASGIISLIGFLDMAEQKQPNMLIPAIAKAVTIRGIRGGSKHQLEEVVRYMGKRGLAVPVDKTFGFNREEIVAAFKYVASGKHVGKVCISLD</sequence>
<dbReference type="CDD" id="cd08276">
    <property type="entry name" value="MDR7"/>
    <property type="match status" value="1"/>
</dbReference>
<dbReference type="InterPro" id="IPR052711">
    <property type="entry name" value="Zinc_ADH-like"/>
</dbReference>
<dbReference type="Pfam" id="PF00107">
    <property type="entry name" value="ADH_zinc_N"/>
    <property type="match status" value="1"/>
</dbReference>
<dbReference type="PANTHER" id="PTHR45033">
    <property type="match status" value="1"/>
</dbReference>